<evidence type="ECO:0000313" key="5">
    <source>
        <dbReference type="Proteomes" id="UP000230973"/>
    </source>
</evidence>
<dbReference type="PROSITE" id="PS51462">
    <property type="entry name" value="NUDIX"/>
    <property type="match status" value="1"/>
</dbReference>
<evidence type="ECO:0000256" key="1">
    <source>
        <dbReference type="ARBA" id="ARBA00001946"/>
    </source>
</evidence>
<feature type="domain" description="Nudix hydrolase" evidence="3">
    <location>
        <begin position="2"/>
        <end position="133"/>
    </location>
</feature>
<dbReference type="InterPro" id="IPR015797">
    <property type="entry name" value="NUDIX_hydrolase-like_dom_sf"/>
</dbReference>
<dbReference type="InterPro" id="IPR000086">
    <property type="entry name" value="NUDIX_hydrolase_dom"/>
</dbReference>
<dbReference type="PRINTS" id="PR00502">
    <property type="entry name" value="NUDIXFAMILY"/>
</dbReference>
<reference evidence="5" key="1">
    <citation type="submission" date="2017-09" db="EMBL/GenBank/DDBJ databases">
        <title>Depth-based differentiation of microbial function through sediment-hosted aquifers and enrichment of novel symbionts in the deep terrestrial subsurface.</title>
        <authorList>
            <person name="Probst A.J."/>
            <person name="Ladd B."/>
            <person name="Jarett J.K."/>
            <person name="Geller-Mcgrath D.E."/>
            <person name="Sieber C.M.K."/>
            <person name="Emerson J.B."/>
            <person name="Anantharaman K."/>
            <person name="Thomas B.C."/>
            <person name="Malmstrom R."/>
            <person name="Stieglmeier M."/>
            <person name="Klingl A."/>
            <person name="Woyke T."/>
            <person name="Ryan C.M."/>
            <person name="Banfield J.F."/>
        </authorList>
    </citation>
    <scope>NUCLEOTIDE SEQUENCE [LARGE SCALE GENOMIC DNA]</scope>
</reference>
<evidence type="ECO:0000256" key="2">
    <source>
        <dbReference type="ARBA" id="ARBA00022801"/>
    </source>
</evidence>
<organism evidence="4 5">
    <name type="scientific">Candidatus Uhrbacteria bacterium CG_4_10_14_0_8_um_filter_58_22</name>
    <dbReference type="NCBI Taxonomy" id="1975029"/>
    <lineage>
        <taxon>Bacteria</taxon>
        <taxon>Candidatus Uhriibacteriota</taxon>
    </lineage>
</organism>
<dbReference type="Proteomes" id="UP000230973">
    <property type="component" value="Unassembled WGS sequence"/>
</dbReference>
<accession>A0A2M7QAV6</accession>
<dbReference type="Pfam" id="PF00293">
    <property type="entry name" value="NUDIX"/>
    <property type="match status" value="1"/>
</dbReference>
<dbReference type="AlphaFoldDB" id="A0A2M7QAV6"/>
<proteinExistence type="predicted"/>
<gene>
    <name evidence="4" type="ORF">COY93_00660</name>
</gene>
<comment type="caution">
    <text evidence="4">The sequence shown here is derived from an EMBL/GenBank/DDBJ whole genome shotgun (WGS) entry which is preliminary data.</text>
</comment>
<evidence type="ECO:0000259" key="3">
    <source>
        <dbReference type="PROSITE" id="PS51462"/>
    </source>
</evidence>
<sequence>MADINESALLILNEDRTKFLVDHKSKEDVTSQWLMPGGSIEAGESVEESLAREVGEELNCQLDVSTVKFVGEYEAPAAGLPGKIVNIKLYSGSIVGQPVPNSEIVALGWLGKNDRDNQEVSEIIREKIIPDLLERGILLS</sequence>
<dbReference type="PANTHER" id="PTHR43046">
    <property type="entry name" value="GDP-MANNOSE MANNOSYL HYDROLASE"/>
    <property type="match status" value="1"/>
</dbReference>
<evidence type="ECO:0000313" key="4">
    <source>
        <dbReference type="EMBL" id="PIY63298.1"/>
    </source>
</evidence>
<dbReference type="GO" id="GO:0016787">
    <property type="term" value="F:hydrolase activity"/>
    <property type="evidence" value="ECO:0007669"/>
    <property type="project" value="UniProtKB-KW"/>
</dbReference>
<name>A0A2M7QAV6_9BACT</name>
<dbReference type="InterPro" id="IPR020476">
    <property type="entry name" value="Nudix_hydrolase"/>
</dbReference>
<dbReference type="EMBL" id="PFLC01000010">
    <property type="protein sequence ID" value="PIY63298.1"/>
    <property type="molecule type" value="Genomic_DNA"/>
</dbReference>
<comment type="cofactor">
    <cofactor evidence="1">
        <name>Mg(2+)</name>
        <dbReference type="ChEBI" id="CHEBI:18420"/>
    </cofactor>
</comment>
<dbReference type="PANTHER" id="PTHR43046:SF2">
    <property type="entry name" value="8-OXO-DGTP DIPHOSPHATASE-RELATED"/>
    <property type="match status" value="1"/>
</dbReference>
<dbReference type="SUPFAM" id="SSF55811">
    <property type="entry name" value="Nudix"/>
    <property type="match status" value="1"/>
</dbReference>
<dbReference type="Gene3D" id="3.90.79.10">
    <property type="entry name" value="Nucleoside Triphosphate Pyrophosphohydrolase"/>
    <property type="match status" value="1"/>
</dbReference>
<dbReference type="CDD" id="cd04690">
    <property type="entry name" value="NUDIX_Hydrolase"/>
    <property type="match status" value="1"/>
</dbReference>
<keyword evidence="2" id="KW-0378">Hydrolase</keyword>
<protein>
    <submittedName>
        <fullName evidence="4">DNA mismatch repair protein MutT</fullName>
    </submittedName>
</protein>